<feature type="transmembrane region" description="Helical" evidence="1">
    <location>
        <begin position="258"/>
        <end position="277"/>
    </location>
</feature>
<dbReference type="Pfam" id="PF13367">
    <property type="entry name" value="PrsW-protease"/>
    <property type="match status" value="1"/>
</dbReference>
<gene>
    <name evidence="2" type="ORF">ORI27_08730</name>
</gene>
<feature type="transmembrane region" description="Helical" evidence="1">
    <location>
        <begin position="194"/>
        <end position="222"/>
    </location>
</feature>
<dbReference type="RefSeq" id="WP_265996096.1">
    <property type="nucleotide sequence ID" value="NZ_JAPJDN010000005.1"/>
</dbReference>
<evidence type="ECO:0000313" key="3">
    <source>
        <dbReference type="Proteomes" id="UP001300745"/>
    </source>
</evidence>
<comment type="caution">
    <text evidence="2">The sequence shown here is derived from an EMBL/GenBank/DDBJ whole genome shotgun (WGS) entry which is preliminary data.</text>
</comment>
<dbReference type="PANTHER" id="PTHR36844:SF1">
    <property type="entry name" value="PROTEASE PRSW"/>
    <property type="match status" value="1"/>
</dbReference>
<reference evidence="2 3" key="1">
    <citation type="submission" date="2022-11" db="EMBL/GenBank/DDBJ databases">
        <title>Mycobacterium sp. nov.</title>
        <authorList>
            <person name="Papic B."/>
            <person name="Spicic S."/>
            <person name="Duvnjak S."/>
        </authorList>
    </citation>
    <scope>NUCLEOTIDE SEQUENCE [LARGE SCALE GENOMIC DNA]</scope>
    <source>
        <strain evidence="2 3">CVI_P4</strain>
    </source>
</reference>
<keyword evidence="1" id="KW-0472">Membrane</keyword>
<dbReference type="InterPro" id="IPR026898">
    <property type="entry name" value="PrsW"/>
</dbReference>
<evidence type="ECO:0000256" key="1">
    <source>
        <dbReference type="SAM" id="Phobius"/>
    </source>
</evidence>
<keyword evidence="1" id="KW-1133">Transmembrane helix</keyword>
<feature type="transmembrane region" description="Helical" evidence="1">
    <location>
        <begin position="155"/>
        <end position="174"/>
    </location>
</feature>
<feature type="transmembrane region" description="Helical" evidence="1">
    <location>
        <begin position="46"/>
        <end position="66"/>
    </location>
</feature>
<accession>A0ABT3SB96</accession>
<sequence>MTAELRPAVIYRPESAMFWLYVIALLAGILGLLVGDGGAIHETMAAHLALAPVWLAFIVFLVWLMYKFDPYRSVRRYPQALVAGSALGGTTAMVMSANGNTALGEVLARYIDPGTLSAWQAALTAPVIEEAAKALCASVILMLCFRVFNRIPQALLVGMFVGFGFDIVEDLTYATNEALNSLDSDLLGAGGNLMVRILTAIPAHWAYTGLVTVGVLVLLPTFADRSSWSWRRRVGVAVPLLAAGPFMHFIWNAPVPDILSKFAINITVFGVAVALLMRYQRRRLVALIAAARTDGRLSGVDPGLLDSLPSARGRRQLRREAGRSGGRAARKAAKYRQRAALDLLQVV</sequence>
<proteinExistence type="predicted"/>
<dbReference type="EMBL" id="JAPJDO010000005">
    <property type="protein sequence ID" value="MCX2936782.1"/>
    <property type="molecule type" value="Genomic_DNA"/>
</dbReference>
<name>A0ABT3SB96_9MYCO</name>
<organism evidence="2 3">
    <name type="scientific">Mycobacterium pinniadriaticum</name>
    <dbReference type="NCBI Taxonomy" id="2994102"/>
    <lineage>
        <taxon>Bacteria</taxon>
        <taxon>Bacillati</taxon>
        <taxon>Actinomycetota</taxon>
        <taxon>Actinomycetes</taxon>
        <taxon>Mycobacteriales</taxon>
        <taxon>Mycobacteriaceae</taxon>
        <taxon>Mycobacterium</taxon>
    </lineage>
</organism>
<dbReference type="GO" id="GO:0008233">
    <property type="term" value="F:peptidase activity"/>
    <property type="evidence" value="ECO:0007669"/>
    <property type="project" value="UniProtKB-KW"/>
</dbReference>
<feature type="transmembrane region" description="Helical" evidence="1">
    <location>
        <begin position="234"/>
        <end position="252"/>
    </location>
</feature>
<dbReference type="Proteomes" id="UP001300745">
    <property type="component" value="Unassembled WGS sequence"/>
</dbReference>
<feature type="transmembrane region" description="Helical" evidence="1">
    <location>
        <begin position="16"/>
        <end position="34"/>
    </location>
</feature>
<protein>
    <submittedName>
        <fullName evidence="2">PrsW family glutamic-type intramembrane protease</fullName>
        <ecNumber evidence="2">3.4.-.-</ecNumber>
    </submittedName>
</protein>
<dbReference type="GO" id="GO:0006508">
    <property type="term" value="P:proteolysis"/>
    <property type="evidence" value="ECO:0007669"/>
    <property type="project" value="UniProtKB-KW"/>
</dbReference>
<keyword evidence="2" id="KW-0378">Hydrolase</keyword>
<evidence type="ECO:0000313" key="2">
    <source>
        <dbReference type="EMBL" id="MCX2936782.1"/>
    </source>
</evidence>
<keyword evidence="2" id="KW-0645">Protease</keyword>
<keyword evidence="3" id="KW-1185">Reference proteome</keyword>
<keyword evidence="1" id="KW-0812">Transmembrane</keyword>
<dbReference type="PANTHER" id="PTHR36844">
    <property type="entry name" value="PROTEASE PRSW"/>
    <property type="match status" value="1"/>
</dbReference>
<dbReference type="EC" id="3.4.-.-" evidence="2"/>